<reference evidence="1" key="2">
    <citation type="submission" date="2020-09" db="EMBL/GenBank/DDBJ databases">
        <authorList>
            <person name="Sun Q."/>
            <person name="Ohkuma M."/>
        </authorList>
    </citation>
    <scope>NUCLEOTIDE SEQUENCE</scope>
    <source>
        <strain evidence="1">JCM 30078</strain>
    </source>
</reference>
<protein>
    <submittedName>
        <fullName evidence="1">Uncharacterized protein</fullName>
    </submittedName>
</protein>
<keyword evidence="2" id="KW-1185">Reference proteome</keyword>
<sequence>MTATTLDIAHQAFFAYEAAAVEKQQMLQEMRKAWVFSRLVIRSLVDSDPRSSERLSRQIQQSGSSVWIRFES</sequence>
<evidence type="ECO:0000313" key="2">
    <source>
        <dbReference type="Proteomes" id="UP000635983"/>
    </source>
</evidence>
<name>A0A917USZ0_9PSED</name>
<organism evidence="1 2">
    <name type="scientific">Pseudomonas matsuisoli</name>
    <dbReference type="NCBI Taxonomy" id="1515666"/>
    <lineage>
        <taxon>Bacteria</taxon>
        <taxon>Pseudomonadati</taxon>
        <taxon>Pseudomonadota</taxon>
        <taxon>Gammaproteobacteria</taxon>
        <taxon>Pseudomonadales</taxon>
        <taxon>Pseudomonadaceae</taxon>
        <taxon>Pseudomonas</taxon>
    </lineage>
</organism>
<gene>
    <name evidence="1" type="ORF">GCM10009304_06140</name>
</gene>
<dbReference type="EMBL" id="BMPO01000001">
    <property type="protein sequence ID" value="GGJ82896.1"/>
    <property type="molecule type" value="Genomic_DNA"/>
</dbReference>
<evidence type="ECO:0000313" key="1">
    <source>
        <dbReference type="EMBL" id="GGJ82896.1"/>
    </source>
</evidence>
<proteinExistence type="predicted"/>
<dbReference type="Proteomes" id="UP000635983">
    <property type="component" value="Unassembled WGS sequence"/>
</dbReference>
<comment type="caution">
    <text evidence="1">The sequence shown here is derived from an EMBL/GenBank/DDBJ whole genome shotgun (WGS) entry which is preliminary data.</text>
</comment>
<reference evidence="1" key="1">
    <citation type="journal article" date="2014" name="Int. J. Syst. Evol. Microbiol.">
        <title>Complete genome sequence of Corynebacterium casei LMG S-19264T (=DSM 44701T), isolated from a smear-ripened cheese.</title>
        <authorList>
            <consortium name="US DOE Joint Genome Institute (JGI-PGF)"/>
            <person name="Walter F."/>
            <person name="Albersmeier A."/>
            <person name="Kalinowski J."/>
            <person name="Ruckert C."/>
        </authorList>
    </citation>
    <scope>NUCLEOTIDE SEQUENCE</scope>
    <source>
        <strain evidence="1">JCM 30078</strain>
    </source>
</reference>
<accession>A0A917USZ0</accession>
<dbReference type="AlphaFoldDB" id="A0A917USZ0"/>